<dbReference type="InterPro" id="IPR009325">
    <property type="entry name" value="DUF983"/>
</dbReference>
<gene>
    <name evidence="2" type="ORF">GGR28_000639</name>
</gene>
<keyword evidence="1" id="KW-0472">Membrane</keyword>
<proteinExistence type="predicted"/>
<evidence type="ECO:0000313" key="3">
    <source>
        <dbReference type="Proteomes" id="UP000576209"/>
    </source>
</evidence>
<evidence type="ECO:0000313" key="2">
    <source>
        <dbReference type="EMBL" id="MBB4078038.1"/>
    </source>
</evidence>
<dbReference type="RefSeq" id="WP_183494270.1">
    <property type="nucleotide sequence ID" value="NZ_JACIFF010000001.1"/>
</dbReference>
<feature type="transmembrane region" description="Helical" evidence="1">
    <location>
        <begin position="52"/>
        <end position="75"/>
    </location>
</feature>
<reference evidence="2 3" key="1">
    <citation type="submission" date="2020-08" db="EMBL/GenBank/DDBJ databases">
        <title>Genomic Encyclopedia of Type Strains, Phase IV (KMG-IV): sequencing the most valuable type-strain genomes for metagenomic binning, comparative biology and taxonomic classification.</title>
        <authorList>
            <person name="Goeker M."/>
        </authorList>
    </citation>
    <scope>NUCLEOTIDE SEQUENCE [LARGE SCALE GENOMIC DNA]</scope>
    <source>
        <strain evidence="2 3">DSM 105137</strain>
    </source>
</reference>
<feature type="transmembrane region" description="Helical" evidence="1">
    <location>
        <begin position="81"/>
        <end position="102"/>
    </location>
</feature>
<dbReference type="Pfam" id="PF06170">
    <property type="entry name" value="DUF983"/>
    <property type="match status" value="1"/>
</dbReference>
<evidence type="ECO:0000256" key="1">
    <source>
        <dbReference type="SAM" id="Phobius"/>
    </source>
</evidence>
<dbReference type="EMBL" id="JACIFF010000001">
    <property type="protein sequence ID" value="MBB4078038.1"/>
    <property type="molecule type" value="Genomic_DNA"/>
</dbReference>
<protein>
    <submittedName>
        <fullName evidence="2">Uncharacterized protein (DUF983 family)</fullName>
    </submittedName>
</protein>
<comment type="caution">
    <text evidence="2">The sequence shown here is derived from an EMBL/GenBank/DDBJ whole genome shotgun (WGS) entry which is preliminary data.</text>
</comment>
<keyword evidence="1" id="KW-1133">Transmembrane helix</keyword>
<name>A0A840E7J9_9BACT</name>
<keyword evidence="1" id="KW-0812">Transmembrane</keyword>
<keyword evidence="3" id="KW-1185">Reference proteome</keyword>
<organism evidence="2 3">
    <name type="scientific">Neolewinella aquimaris</name>
    <dbReference type="NCBI Taxonomy" id="1835722"/>
    <lineage>
        <taxon>Bacteria</taxon>
        <taxon>Pseudomonadati</taxon>
        <taxon>Bacteroidota</taxon>
        <taxon>Saprospiria</taxon>
        <taxon>Saprospirales</taxon>
        <taxon>Lewinellaceae</taxon>
        <taxon>Neolewinella</taxon>
    </lineage>
</organism>
<dbReference type="AlphaFoldDB" id="A0A840E7J9"/>
<accession>A0A840E7J9</accession>
<sequence length="140" mass="15679">MSSTLINIFALKCPTCHHGDLFPSGSFTFNRPFDQYKHCPSCGQTYFPEPGFYYGSMFISYIGSGFACLGIVMFLRWVLGWSMVASFGTLLAIVAVVFVWWFRFARSVWIHMIFKYKPEVAAAVAAGSLDVETPGTSNRT</sequence>
<dbReference type="Proteomes" id="UP000576209">
    <property type="component" value="Unassembled WGS sequence"/>
</dbReference>